<sequence length="225" mass="25731">MAGQRFNRIDWFDFFPVKDRLLQGLDGANVLLVDVGGGRGHRLQRFRSRFPDDTRTTTLVLQDLPDVIDAADDLDEGIVKMAHDFFTLQPIKGEPSSLSSSIAHWHSASFSYRPSLPIRGVRAYYFRSIFHNWPDSKCREILAQIRPAMTRGHSRIFINDWILPDQGAALYPSLLDINMMTLFSSMERTETQWRTLIESVDGASRRRKGVLRLSWSGNIAKTSFV</sequence>
<proteinExistence type="predicted"/>
<dbReference type="RefSeq" id="XP_013274972.1">
    <property type="nucleotide sequence ID" value="XM_013419518.1"/>
</dbReference>
<name>A0A0D2IWS2_9EURO</name>
<dbReference type="GeneID" id="25290561"/>
<reference evidence="5 6" key="1">
    <citation type="submission" date="2015-01" db="EMBL/GenBank/DDBJ databases">
        <title>The Genome Sequence of Rhinocladiella mackenzie CBS 650.93.</title>
        <authorList>
            <consortium name="The Broad Institute Genomics Platform"/>
            <person name="Cuomo C."/>
            <person name="de Hoog S."/>
            <person name="Gorbushina A."/>
            <person name="Stielow B."/>
            <person name="Teixiera M."/>
            <person name="Abouelleil A."/>
            <person name="Chapman S.B."/>
            <person name="Priest M."/>
            <person name="Young S.K."/>
            <person name="Wortman J."/>
            <person name="Nusbaum C."/>
            <person name="Birren B."/>
        </authorList>
    </citation>
    <scope>NUCLEOTIDE SEQUENCE [LARGE SCALE GENOMIC DNA]</scope>
    <source>
        <strain evidence="5 6">CBS 650.93</strain>
    </source>
</reference>
<dbReference type="Gene3D" id="3.40.50.150">
    <property type="entry name" value="Vaccinia Virus protein VP39"/>
    <property type="match status" value="1"/>
</dbReference>
<evidence type="ECO:0000256" key="2">
    <source>
        <dbReference type="ARBA" id="ARBA00022679"/>
    </source>
</evidence>
<dbReference type="EMBL" id="KN847476">
    <property type="protein sequence ID" value="KIX07836.1"/>
    <property type="molecule type" value="Genomic_DNA"/>
</dbReference>
<dbReference type="PANTHER" id="PTHR43712">
    <property type="entry name" value="PUTATIVE (AFU_ORTHOLOGUE AFUA_4G14580)-RELATED"/>
    <property type="match status" value="1"/>
</dbReference>
<accession>A0A0D2IWS2</accession>
<keyword evidence="2" id="KW-0808">Transferase</keyword>
<dbReference type="InterPro" id="IPR001077">
    <property type="entry name" value="COMT_C"/>
</dbReference>
<evidence type="ECO:0000256" key="1">
    <source>
        <dbReference type="ARBA" id="ARBA00022603"/>
    </source>
</evidence>
<evidence type="ECO:0000259" key="4">
    <source>
        <dbReference type="Pfam" id="PF00891"/>
    </source>
</evidence>
<keyword evidence="3" id="KW-0949">S-adenosyl-L-methionine</keyword>
<gene>
    <name evidence="5" type="ORF">Z518_02490</name>
</gene>
<dbReference type="VEuPathDB" id="FungiDB:Z518_02490"/>
<protein>
    <recommendedName>
        <fullName evidence="4">O-methyltransferase C-terminal domain-containing protein</fullName>
    </recommendedName>
</protein>
<dbReference type="PROSITE" id="PS51683">
    <property type="entry name" value="SAM_OMT_II"/>
    <property type="match status" value="1"/>
</dbReference>
<dbReference type="AlphaFoldDB" id="A0A0D2IWS2"/>
<dbReference type="InterPro" id="IPR016461">
    <property type="entry name" value="COMT-like"/>
</dbReference>
<dbReference type="PANTHER" id="PTHR43712:SF1">
    <property type="entry name" value="HYPOTHETICAL O-METHYLTRANSFERASE (EUROFUNG)-RELATED"/>
    <property type="match status" value="1"/>
</dbReference>
<dbReference type="GO" id="GO:0032259">
    <property type="term" value="P:methylation"/>
    <property type="evidence" value="ECO:0007669"/>
    <property type="project" value="UniProtKB-KW"/>
</dbReference>
<evidence type="ECO:0000256" key="3">
    <source>
        <dbReference type="ARBA" id="ARBA00022691"/>
    </source>
</evidence>
<evidence type="ECO:0000313" key="5">
    <source>
        <dbReference type="EMBL" id="KIX07836.1"/>
    </source>
</evidence>
<keyword evidence="6" id="KW-1185">Reference proteome</keyword>
<feature type="domain" description="O-methyltransferase C-terminal" evidence="4">
    <location>
        <begin position="115"/>
        <end position="198"/>
    </location>
</feature>
<dbReference type="SUPFAM" id="SSF53335">
    <property type="entry name" value="S-adenosyl-L-methionine-dependent methyltransferases"/>
    <property type="match status" value="1"/>
</dbReference>
<dbReference type="HOGENOM" id="CLU_005533_5_1_1"/>
<dbReference type="OrthoDB" id="1535081at2759"/>
<organism evidence="5 6">
    <name type="scientific">Rhinocladiella mackenziei CBS 650.93</name>
    <dbReference type="NCBI Taxonomy" id="1442369"/>
    <lineage>
        <taxon>Eukaryota</taxon>
        <taxon>Fungi</taxon>
        <taxon>Dikarya</taxon>
        <taxon>Ascomycota</taxon>
        <taxon>Pezizomycotina</taxon>
        <taxon>Eurotiomycetes</taxon>
        <taxon>Chaetothyriomycetidae</taxon>
        <taxon>Chaetothyriales</taxon>
        <taxon>Herpotrichiellaceae</taxon>
        <taxon>Rhinocladiella</taxon>
    </lineage>
</organism>
<dbReference type="Proteomes" id="UP000053617">
    <property type="component" value="Unassembled WGS sequence"/>
</dbReference>
<keyword evidence="1" id="KW-0489">Methyltransferase</keyword>
<evidence type="ECO:0000313" key="6">
    <source>
        <dbReference type="Proteomes" id="UP000053617"/>
    </source>
</evidence>
<dbReference type="Pfam" id="PF00891">
    <property type="entry name" value="Methyltransf_2"/>
    <property type="match status" value="1"/>
</dbReference>
<dbReference type="GO" id="GO:0008171">
    <property type="term" value="F:O-methyltransferase activity"/>
    <property type="evidence" value="ECO:0007669"/>
    <property type="project" value="InterPro"/>
</dbReference>
<dbReference type="InterPro" id="IPR029063">
    <property type="entry name" value="SAM-dependent_MTases_sf"/>
</dbReference>